<protein>
    <submittedName>
        <fullName evidence="1">Uncharacterized protein</fullName>
    </submittedName>
</protein>
<sequence length="85" mass="9150">MKQFDNVSAAAFDCLKQKLKSQGIELKGDAGYLSKNGISLDYKYDSAAQSLTISNLEVGFPASLAGMNADKVMGILEKTVEGCRR</sequence>
<dbReference type="STRING" id="1267423.SAMN05216290_1789"/>
<dbReference type="Proteomes" id="UP000199437">
    <property type="component" value="Unassembled WGS sequence"/>
</dbReference>
<evidence type="ECO:0000313" key="1">
    <source>
        <dbReference type="EMBL" id="SEW10319.1"/>
    </source>
</evidence>
<reference evidence="2" key="1">
    <citation type="submission" date="2016-10" db="EMBL/GenBank/DDBJ databases">
        <authorList>
            <person name="Varghese N."/>
            <person name="Submissions S."/>
        </authorList>
    </citation>
    <scope>NUCLEOTIDE SEQUENCE [LARGE SCALE GENOMIC DNA]</scope>
    <source>
        <strain evidence="2">CGMCC 1.12402</strain>
    </source>
</reference>
<gene>
    <name evidence="1" type="ORF">SAMN05216290_1789</name>
</gene>
<name>A0A1I0P8E1_9BACT</name>
<dbReference type="EMBL" id="FOIR01000001">
    <property type="protein sequence ID" value="SEW10319.1"/>
    <property type="molecule type" value="Genomic_DNA"/>
</dbReference>
<organism evidence="1 2">
    <name type="scientific">Roseivirga pacifica</name>
    <dbReference type="NCBI Taxonomy" id="1267423"/>
    <lineage>
        <taxon>Bacteria</taxon>
        <taxon>Pseudomonadati</taxon>
        <taxon>Bacteroidota</taxon>
        <taxon>Cytophagia</taxon>
        <taxon>Cytophagales</taxon>
        <taxon>Roseivirgaceae</taxon>
        <taxon>Roseivirga</taxon>
    </lineage>
</organism>
<proteinExistence type="predicted"/>
<accession>A0A1I0P8E1</accession>
<evidence type="ECO:0000313" key="2">
    <source>
        <dbReference type="Proteomes" id="UP000199437"/>
    </source>
</evidence>
<dbReference type="RefSeq" id="WP_090258150.1">
    <property type="nucleotide sequence ID" value="NZ_FOIR01000001.1"/>
</dbReference>
<dbReference type="OrthoDB" id="982481at2"/>
<keyword evidence="2" id="KW-1185">Reference proteome</keyword>
<dbReference type="GeneID" id="99986509"/>
<dbReference type="AlphaFoldDB" id="A0A1I0P8E1"/>